<feature type="compositionally biased region" description="Polar residues" evidence="6">
    <location>
        <begin position="163"/>
        <end position="176"/>
    </location>
</feature>
<feature type="compositionally biased region" description="Basic and acidic residues" evidence="6">
    <location>
        <begin position="341"/>
        <end position="354"/>
    </location>
</feature>
<dbReference type="Pfam" id="PF00172">
    <property type="entry name" value="Zn_clus"/>
    <property type="match status" value="1"/>
</dbReference>
<dbReference type="GO" id="GO:0000981">
    <property type="term" value="F:DNA-binding transcription factor activity, RNA polymerase II-specific"/>
    <property type="evidence" value="ECO:0007669"/>
    <property type="project" value="InterPro"/>
</dbReference>
<organism evidence="8 9">
    <name type="scientific">Filobasidium floriforme</name>
    <dbReference type="NCBI Taxonomy" id="5210"/>
    <lineage>
        <taxon>Eukaryota</taxon>
        <taxon>Fungi</taxon>
        <taxon>Dikarya</taxon>
        <taxon>Basidiomycota</taxon>
        <taxon>Agaricomycotina</taxon>
        <taxon>Tremellomycetes</taxon>
        <taxon>Filobasidiales</taxon>
        <taxon>Filobasidiaceae</taxon>
        <taxon>Filobasidium</taxon>
    </lineage>
</organism>
<evidence type="ECO:0000256" key="3">
    <source>
        <dbReference type="ARBA" id="ARBA00023015"/>
    </source>
</evidence>
<dbReference type="SMART" id="SM00066">
    <property type="entry name" value="GAL4"/>
    <property type="match status" value="1"/>
</dbReference>
<comment type="caution">
    <text evidence="8">The sequence shown here is derived from an EMBL/GenBank/DDBJ whole genome shotgun (WGS) entry which is preliminary data.</text>
</comment>
<dbReference type="InterPro" id="IPR001138">
    <property type="entry name" value="Zn2Cys6_DnaBD"/>
</dbReference>
<reference evidence="8" key="1">
    <citation type="submission" date="2020-04" db="EMBL/GenBank/DDBJ databases">
        <title>Analysis of mating type loci in Filobasidium floriforme.</title>
        <authorList>
            <person name="Nowrousian M."/>
        </authorList>
    </citation>
    <scope>NUCLEOTIDE SEQUENCE</scope>
    <source>
        <strain evidence="8">CBS 6242</strain>
    </source>
</reference>
<feature type="region of interest" description="Disordered" evidence="6">
    <location>
        <begin position="525"/>
        <end position="567"/>
    </location>
</feature>
<evidence type="ECO:0000256" key="4">
    <source>
        <dbReference type="ARBA" id="ARBA00023163"/>
    </source>
</evidence>
<proteinExistence type="predicted"/>
<keyword evidence="9" id="KW-1185">Reference proteome</keyword>
<name>A0A8K0JKW6_9TREE</name>
<dbReference type="Gene3D" id="4.10.240.10">
    <property type="entry name" value="Zn(2)-C6 fungal-type DNA-binding domain"/>
    <property type="match status" value="1"/>
</dbReference>
<evidence type="ECO:0000313" key="9">
    <source>
        <dbReference type="Proteomes" id="UP000812966"/>
    </source>
</evidence>
<feature type="domain" description="Zn(2)-C6 fungal-type" evidence="7">
    <location>
        <begin position="682"/>
        <end position="713"/>
    </location>
</feature>
<accession>A0A8K0JKW6</accession>
<protein>
    <recommendedName>
        <fullName evidence="7">Zn(2)-C6 fungal-type domain-containing protein</fullName>
    </recommendedName>
</protein>
<keyword evidence="3" id="KW-0805">Transcription regulation</keyword>
<feature type="region of interest" description="Disordered" evidence="6">
    <location>
        <begin position="163"/>
        <end position="198"/>
    </location>
</feature>
<feature type="compositionally biased region" description="Low complexity" evidence="6">
    <location>
        <begin position="621"/>
        <end position="640"/>
    </location>
</feature>
<dbReference type="PANTHER" id="PTHR47338">
    <property type="entry name" value="ZN(II)2CYS6 TRANSCRIPTION FACTOR (EUROFUNG)-RELATED"/>
    <property type="match status" value="1"/>
</dbReference>
<dbReference type="PROSITE" id="PS00463">
    <property type="entry name" value="ZN2_CY6_FUNGAL_1"/>
    <property type="match status" value="1"/>
</dbReference>
<dbReference type="PROSITE" id="PS50048">
    <property type="entry name" value="ZN2_CY6_FUNGAL_2"/>
    <property type="match status" value="1"/>
</dbReference>
<feature type="region of interest" description="Disordered" evidence="6">
    <location>
        <begin position="341"/>
        <end position="360"/>
    </location>
</feature>
<dbReference type="GO" id="GO:0008270">
    <property type="term" value="F:zinc ion binding"/>
    <property type="evidence" value="ECO:0007669"/>
    <property type="project" value="InterPro"/>
</dbReference>
<evidence type="ECO:0000256" key="6">
    <source>
        <dbReference type="SAM" id="MobiDB-lite"/>
    </source>
</evidence>
<gene>
    <name evidence="8" type="ORF">FFLO_04161</name>
</gene>
<evidence type="ECO:0000256" key="2">
    <source>
        <dbReference type="ARBA" id="ARBA00022723"/>
    </source>
</evidence>
<dbReference type="GO" id="GO:0005634">
    <property type="term" value="C:nucleus"/>
    <property type="evidence" value="ECO:0007669"/>
    <property type="project" value="UniProtKB-SubCell"/>
</dbReference>
<dbReference type="InterPro" id="IPR036864">
    <property type="entry name" value="Zn2-C6_fun-type_DNA-bd_sf"/>
</dbReference>
<evidence type="ECO:0000313" key="8">
    <source>
        <dbReference type="EMBL" id="KAG7531719.1"/>
    </source>
</evidence>
<dbReference type="CDD" id="cd00067">
    <property type="entry name" value="GAL4"/>
    <property type="match status" value="1"/>
</dbReference>
<dbReference type="InterPro" id="IPR050815">
    <property type="entry name" value="TF_fung"/>
</dbReference>
<keyword evidence="2" id="KW-0479">Metal-binding</keyword>
<sequence length="774" mass="83053">MVLADAYHSSSFDSDYPLSPPYWHADMDPHSTAPSNFYPGLGPQQVYALGPQTNEVGIAGTSVQGWVGQPQTPVQMMARVQQGQGQAQKLSSEDVSYAQARPDGMIQQTSCSSRHRRPSSLILGTASQTPSSTDLPQLTSQLALEPTPALPQMGAQFTYATSRGSIGSSTRNSQGSLYGYDHASEASSSMGGPAMPRSQNYEATTVGAVPAYTYQQLVPQYHVPSPSSSVNWSETYASAPSTSYSTSPVYSSAGRELVQPGSARSSVRYAQSMVAEAPTWTYQPVPVHVYPPQGPTSAPAQMTEMVPVTSSHPASANQHVPVPAGMYLATSAPPVQYIHAPERGHVTPPKERTDAGPGPVRNRVRRKVAIGRVRLPEQAVVPPNLTPTGGAEDPWRQMAQSQSLSGAFTHSGVYGVDPSMSADPSRPWTGGAVIQPAPMMPADSFPFGTEAAPIHRTTSIEGYYPPETATLYNTGSVSIPATVATSHVPLPLVSQLPPPLTMAPLTTAIMGTSMMQAETPASLCPSTFSSDDDDLNDHLSSDPAYDDYQGGKPFAPAAHISSRSGNPSNLQVATTNFDGFSRVPLVRTQISRQQLRAEEDQEELQDVRSVYPSLGVPHALSSAAGSSSTSSATGWPSAGSEEYGRKRIIQRAATMGTLPAHFDRADYSMFGTKNNRPKLAIACQGCREKKLKCSGERPTCMNCKRRGIEHCEYAESVRRRGPGRKKIAAMEKKANSEARRQAKARLQAGEVKQEDVVGQYLAMKPETYDYQRQQ</sequence>
<feature type="region of interest" description="Disordered" evidence="6">
    <location>
        <begin position="620"/>
        <end position="642"/>
    </location>
</feature>
<comment type="subcellular location">
    <subcellularLocation>
        <location evidence="1">Nucleus</location>
    </subcellularLocation>
</comment>
<dbReference type="SUPFAM" id="SSF57701">
    <property type="entry name" value="Zn2/Cys6 DNA-binding domain"/>
    <property type="match status" value="1"/>
</dbReference>
<dbReference type="OrthoDB" id="39175at2759"/>
<evidence type="ECO:0000256" key="5">
    <source>
        <dbReference type="ARBA" id="ARBA00023242"/>
    </source>
</evidence>
<keyword evidence="4" id="KW-0804">Transcription</keyword>
<evidence type="ECO:0000256" key="1">
    <source>
        <dbReference type="ARBA" id="ARBA00004123"/>
    </source>
</evidence>
<keyword evidence="5" id="KW-0539">Nucleus</keyword>
<evidence type="ECO:0000259" key="7">
    <source>
        <dbReference type="PROSITE" id="PS50048"/>
    </source>
</evidence>
<dbReference type="Proteomes" id="UP000812966">
    <property type="component" value="Unassembled WGS sequence"/>
</dbReference>
<dbReference type="PANTHER" id="PTHR47338:SF5">
    <property type="entry name" value="ZN(II)2CYS6 TRANSCRIPTION FACTOR (EUROFUNG)"/>
    <property type="match status" value="1"/>
</dbReference>
<dbReference type="AlphaFoldDB" id="A0A8K0JKW6"/>
<dbReference type="EMBL" id="JABELV010000084">
    <property type="protein sequence ID" value="KAG7531719.1"/>
    <property type="molecule type" value="Genomic_DNA"/>
</dbReference>